<protein>
    <recommendedName>
        <fullName evidence="7">Post-GPI attachment to proteins factor 3</fullName>
    </recommendedName>
</protein>
<keyword evidence="2 7" id="KW-0337">GPI-anchor biosynthesis</keyword>
<evidence type="ECO:0000313" key="9">
    <source>
        <dbReference type="EMBL" id="GER51185.1"/>
    </source>
</evidence>
<evidence type="ECO:0000256" key="8">
    <source>
        <dbReference type="SAM" id="MobiDB-lite"/>
    </source>
</evidence>
<comment type="function">
    <text evidence="7">Involved in the lipid remodeling steps of GPI-anchor maturation.</text>
</comment>
<feature type="transmembrane region" description="Helical" evidence="7">
    <location>
        <begin position="58"/>
        <end position="78"/>
    </location>
</feature>
<comment type="similarity">
    <text evidence="7">Belongs to the PGAP3 family.</text>
</comment>
<comment type="subcellular location">
    <subcellularLocation>
        <location evidence="1">Endomembrane system</location>
        <topology evidence="1">Multi-pass membrane protein</topology>
    </subcellularLocation>
    <subcellularLocation>
        <location evidence="7">Golgi apparatus membrane</location>
        <topology evidence="7">Multi-pass membrane protein</topology>
    </subcellularLocation>
</comment>
<keyword evidence="4" id="KW-0732">Signal</keyword>
<comment type="caution">
    <text evidence="9">The sequence shown here is derived from an EMBL/GenBank/DDBJ whole genome shotgun (WGS) entry which is preliminary data.</text>
</comment>
<feature type="transmembrane region" description="Helical" evidence="7">
    <location>
        <begin position="263"/>
        <end position="282"/>
    </location>
</feature>
<name>A0A5A7R0I0_STRAF</name>
<dbReference type="PANTHER" id="PTHR13148:SF0">
    <property type="entry name" value="POST-GPI ATTACHMENT TO PROTEINS FACTOR 3"/>
    <property type="match status" value="1"/>
</dbReference>
<dbReference type="PANTHER" id="PTHR13148">
    <property type="entry name" value="PER1-RELATED"/>
    <property type="match status" value="1"/>
</dbReference>
<dbReference type="GO" id="GO:0016788">
    <property type="term" value="F:hydrolase activity, acting on ester bonds"/>
    <property type="evidence" value="ECO:0007669"/>
    <property type="project" value="TreeGrafter"/>
</dbReference>
<feature type="compositionally biased region" description="Basic and acidic residues" evidence="8">
    <location>
        <begin position="19"/>
        <end position="43"/>
    </location>
</feature>
<dbReference type="Proteomes" id="UP000325081">
    <property type="component" value="Unassembled WGS sequence"/>
</dbReference>
<proteinExistence type="inferred from homology"/>
<evidence type="ECO:0000256" key="7">
    <source>
        <dbReference type="RuleBase" id="RU365066"/>
    </source>
</evidence>
<accession>A0A5A7R0I0</accession>
<evidence type="ECO:0000256" key="4">
    <source>
        <dbReference type="ARBA" id="ARBA00022729"/>
    </source>
</evidence>
<dbReference type="OrthoDB" id="1077741at2759"/>
<keyword evidence="10" id="KW-1185">Reference proteome</keyword>
<dbReference type="GO" id="GO:0000139">
    <property type="term" value="C:Golgi membrane"/>
    <property type="evidence" value="ECO:0007669"/>
    <property type="project" value="UniProtKB-SubCell"/>
</dbReference>
<evidence type="ECO:0000256" key="1">
    <source>
        <dbReference type="ARBA" id="ARBA00004127"/>
    </source>
</evidence>
<feature type="transmembrane region" description="Helical" evidence="7">
    <location>
        <begin position="201"/>
        <end position="221"/>
    </location>
</feature>
<feature type="compositionally biased region" description="Polar residues" evidence="8">
    <location>
        <begin position="1"/>
        <end position="18"/>
    </location>
</feature>
<keyword evidence="6 7" id="KW-0472">Membrane</keyword>
<evidence type="ECO:0000313" key="10">
    <source>
        <dbReference type="Proteomes" id="UP000325081"/>
    </source>
</evidence>
<dbReference type="GO" id="GO:0005789">
    <property type="term" value="C:endoplasmic reticulum membrane"/>
    <property type="evidence" value="ECO:0007669"/>
    <property type="project" value="TreeGrafter"/>
</dbReference>
<comment type="caution">
    <text evidence="7">Lacks conserved residue(s) required for the propagation of feature annotation.</text>
</comment>
<reference evidence="10" key="1">
    <citation type="journal article" date="2019" name="Curr. Biol.">
        <title>Genome Sequence of Striga asiatica Provides Insight into the Evolution of Plant Parasitism.</title>
        <authorList>
            <person name="Yoshida S."/>
            <person name="Kim S."/>
            <person name="Wafula E.K."/>
            <person name="Tanskanen J."/>
            <person name="Kim Y.M."/>
            <person name="Honaas L."/>
            <person name="Yang Z."/>
            <person name="Spallek T."/>
            <person name="Conn C.E."/>
            <person name="Ichihashi Y."/>
            <person name="Cheong K."/>
            <person name="Cui S."/>
            <person name="Der J.P."/>
            <person name="Gundlach H."/>
            <person name="Jiao Y."/>
            <person name="Hori C."/>
            <person name="Ishida J.K."/>
            <person name="Kasahara H."/>
            <person name="Kiba T."/>
            <person name="Kim M.S."/>
            <person name="Koo N."/>
            <person name="Laohavisit A."/>
            <person name="Lee Y.H."/>
            <person name="Lumba S."/>
            <person name="McCourt P."/>
            <person name="Mortimer J.C."/>
            <person name="Mutuku J.M."/>
            <person name="Nomura T."/>
            <person name="Sasaki-Sekimoto Y."/>
            <person name="Seto Y."/>
            <person name="Wang Y."/>
            <person name="Wakatake T."/>
            <person name="Sakakibara H."/>
            <person name="Demura T."/>
            <person name="Yamaguchi S."/>
            <person name="Yoneyama K."/>
            <person name="Manabe R.I."/>
            <person name="Nelson D.C."/>
            <person name="Schulman A.H."/>
            <person name="Timko M.P."/>
            <person name="dePamphilis C.W."/>
            <person name="Choi D."/>
            <person name="Shirasu K."/>
        </authorList>
    </citation>
    <scope>NUCLEOTIDE SEQUENCE [LARGE SCALE GENOMIC DNA]</scope>
    <source>
        <strain evidence="10">cv. UVA1</strain>
    </source>
</reference>
<dbReference type="EMBL" id="BKCP01009604">
    <property type="protein sequence ID" value="GER51185.1"/>
    <property type="molecule type" value="Genomic_DNA"/>
</dbReference>
<keyword evidence="7" id="KW-0333">Golgi apparatus</keyword>
<feature type="region of interest" description="Disordered" evidence="8">
    <location>
        <begin position="1"/>
        <end position="46"/>
    </location>
</feature>
<evidence type="ECO:0000256" key="5">
    <source>
        <dbReference type="ARBA" id="ARBA00022989"/>
    </source>
</evidence>
<dbReference type="AlphaFoldDB" id="A0A5A7R0I0"/>
<evidence type="ECO:0000256" key="3">
    <source>
        <dbReference type="ARBA" id="ARBA00022692"/>
    </source>
</evidence>
<dbReference type="InterPro" id="IPR007217">
    <property type="entry name" value="Per1-like"/>
</dbReference>
<gene>
    <name evidence="9" type="ORF">STAS_28550</name>
</gene>
<sequence length="302" mass="33881">MQKTHLQVTTLAVATGASTRDDDDRKRGRPGERQGSGTERDSASGEAASFRPYIPSNLMARHPFVFVLVGLSCFAGFLEGSPGDADPMYKILIKWDMLKSEGLGLVFKNVRRQDVLATNVFNTVIFQLMGHRLMGHGICRSRFMYSGNNGTAVVTVVIIEPVSVAFSALNLAVHFHGWVSFFILVNYKLPHKQNKNTYYEYTGLWHIYAVFAMNAWIWSAVFHSRDVDLTERLDYSSAVALLGYSLILAVIRAFNVRLEAARVMIAAPLLAFTATHILYLNFYQLDYGKPSAYYLLLALSCW</sequence>
<evidence type="ECO:0000256" key="6">
    <source>
        <dbReference type="ARBA" id="ARBA00023136"/>
    </source>
</evidence>
<dbReference type="Pfam" id="PF04080">
    <property type="entry name" value="Per1"/>
    <property type="match status" value="1"/>
</dbReference>
<feature type="transmembrane region" description="Helical" evidence="7">
    <location>
        <begin position="233"/>
        <end position="251"/>
    </location>
</feature>
<organism evidence="9 10">
    <name type="scientific">Striga asiatica</name>
    <name type="common">Asiatic witchweed</name>
    <name type="synonym">Buchnera asiatica</name>
    <dbReference type="NCBI Taxonomy" id="4170"/>
    <lineage>
        <taxon>Eukaryota</taxon>
        <taxon>Viridiplantae</taxon>
        <taxon>Streptophyta</taxon>
        <taxon>Embryophyta</taxon>
        <taxon>Tracheophyta</taxon>
        <taxon>Spermatophyta</taxon>
        <taxon>Magnoliopsida</taxon>
        <taxon>eudicotyledons</taxon>
        <taxon>Gunneridae</taxon>
        <taxon>Pentapetalae</taxon>
        <taxon>asterids</taxon>
        <taxon>lamiids</taxon>
        <taxon>Lamiales</taxon>
        <taxon>Orobanchaceae</taxon>
        <taxon>Buchnereae</taxon>
        <taxon>Striga</taxon>
    </lineage>
</organism>
<dbReference type="GO" id="GO:0006506">
    <property type="term" value="P:GPI anchor biosynthetic process"/>
    <property type="evidence" value="ECO:0007669"/>
    <property type="project" value="UniProtKB-KW"/>
</dbReference>
<keyword evidence="3 7" id="KW-0812">Transmembrane</keyword>
<keyword evidence="5 7" id="KW-1133">Transmembrane helix</keyword>
<evidence type="ECO:0000256" key="2">
    <source>
        <dbReference type="ARBA" id="ARBA00022502"/>
    </source>
</evidence>